<sequence>MATFNAKGIEGLELSMEQFAAIPDNVVEEMLDAAGRVVVRYHKTEISAQGLMKSGKLLGGITAVSKAGSSRNDWKRYVLVYPKGQHHTYQSRVVTRQYARSRRGRTYTRGGGAKVVSNSEVGFIQAYGAPRKGIRATDWMNKANAKAAPEVEKAELAVYDRWLKSLDL</sequence>
<protein>
    <recommendedName>
        <fullName evidence="2">HK97 gp10 family phage protein</fullName>
    </recommendedName>
</protein>
<proteinExistence type="predicted"/>
<accession>A0A8S5MGZ7</accession>
<name>A0A8S5MGZ7_9CAUD</name>
<reference evidence="1" key="1">
    <citation type="journal article" date="2021" name="Proc. Natl. Acad. Sci. U.S.A.">
        <title>A Catalog of Tens of Thousands of Viruses from Human Metagenomes Reveals Hidden Associations with Chronic Diseases.</title>
        <authorList>
            <person name="Tisza M.J."/>
            <person name="Buck C.B."/>
        </authorList>
    </citation>
    <scope>NUCLEOTIDE SEQUENCE</scope>
    <source>
        <strain evidence="1">Cthmz15</strain>
    </source>
</reference>
<evidence type="ECO:0000313" key="1">
    <source>
        <dbReference type="EMBL" id="DAD81617.1"/>
    </source>
</evidence>
<dbReference type="EMBL" id="BK014905">
    <property type="protein sequence ID" value="DAD81617.1"/>
    <property type="molecule type" value="Genomic_DNA"/>
</dbReference>
<organism evidence="1">
    <name type="scientific">Myoviridae sp. cthmz15</name>
    <dbReference type="NCBI Taxonomy" id="2826684"/>
    <lineage>
        <taxon>Viruses</taxon>
        <taxon>Duplodnaviria</taxon>
        <taxon>Heunggongvirae</taxon>
        <taxon>Uroviricota</taxon>
        <taxon>Caudoviricetes</taxon>
    </lineage>
</organism>
<evidence type="ECO:0008006" key="2">
    <source>
        <dbReference type="Google" id="ProtNLM"/>
    </source>
</evidence>